<dbReference type="GO" id="GO:0070588">
    <property type="term" value="P:calcium ion transmembrane transport"/>
    <property type="evidence" value="ECO:0007669"/>
    <property type="project" value="TreeGrafter"/>
</dbReference>
<evidence type="ECO:0000313" key="12">
    <source>
        <dbReference type="Proteomes" id="UP000663879"/>
    </source>
</evidence>
<keyword evidence="12" id="KW-1185">Reference proteome</keyword>
<feature type="transmembrane region" description="Helical" evidence="10">
    <location>
        <begin position="38"/>
        <end position="59"/>
    </location>
</feature>
<dbReference type="GO" id="GO:0012505">
    <property type="term" value="C:endomembrane system"/>
    <property type="evidence" value="ECO:0007669"/>
    <property type="project" value="UniProtKB-SubCell"/>
</dbReference>
<evidence type="ECO:0000256" key="3">
    <source>
        <dbReference type="ARBA" id="ARBA00022448"/>
    </source>
</evidence>
<evidence type="ECO:0000256" key="6">
    <source>
        <dbReference type="ARBA" id="ARBA00023065"/>
    </source>
</evidence>
<reference evidence="11" key="1">
    <citation type="submission" date="2021-02" db="EMBL/GenBank/DDBJ databases">
        <authorList>
            <person name="Nowell W R."/>
        </authorList>
    </citation>
    <scope>NUCLEOTIDE SEQUENCE</scope>
    <source>
        <strain evidence="11">Ploen Becks lab</strain>
    </source>
</reference>
<dbReference type="PRINTS" id="PR01307">
    <property type="entry name" value="P2XRECEPTOR"/>
</dbReference>
<evidence type="ECO:0000256" key="1">
    <source>
        <dbReference type="ARBA" id="ARBA00004308"/>
    </source>
</evidence>
<evidence type="ECO:0000256" key="9">
    <source>
        <dbReference type="ARBA" id="ARBA00023303"/>
    </source>
</evidence>
<feature type="transmembrane region" description="Helical" evidence="10">
    <location>
        <begin position="365"/>
        <end position="393"/>
    </location>
</feature>
<gene>
    <name evidence="11" type="ORF">OXX778_LOCUS12776</name>
</gene>
<dbReference type="InterPro" id="IPR001429">
    <property type="entry name" value="P2X_purnocptor"/>
</dbReference>
<evidence type="ECO:0000256" key="7">
    <source>
        <dbReference type="ARBA" id="ARBA00023136"/>
    </source>
</evidence>
<keyword evidence="4 10" id="KW-0812">Transmembrane</keyword>
<dbReference type="NCBIfam" id="TIGR00863">
    <property type="entry name" value="P2X"/>
    <property type="match status" value="1"/>
</dbReference>
<dbReference type="InterPro" id="IPR059116">
    <property type="entry name" value="P2X_receptor"/>
</dbReference>
<dbReference type="GO" id="GO:0001614">
    <property type="term" value="F:purinergic nucleotide receptor activity"/>
    <property type="evidence" value="ECO:0007669"/>
    <property type="project" value="InterPro"/>
</dbReference>
<keyword evidence="3" id="KW-0813">Transport</keyword>
<keyword evidence="8" id="KW-1071">Ligand-gated ion channel</keyword>
<evidence type="ECO:0000256" key="4">
    <source>
        <dbReference type="ARBA" id="ARBA00022692"/>
    </source>
</evidence>
<dbReference type="AlphaFoldDB" id="A0A814BLV7"/>
<evidence type="ECO:0000256" key="5">
    <source>
        <dbReference type="ARBA" id="ARBA00022989"/>
    </source>
</evidence>
<dbReference type="Pfam" id="PF00864">
    <property type="entry name" value="P2X_receptor"/>
    <property type="match status" value="1"/>
</dbReference>
<dbReference type="GO" id="GO:0004931">
    <property type="term" value="F:extracellularly ATP-gated monoatomic cation channel activity"/>
    <property type="evidence" value="ECO:0007669"/>
    <property type="project" value="InterPro"/>
</dbReference>
<dbReference type="EMBL" id="CAJNOC010002358">
    <property type="protein sequence ID" value="CAF0928527.1"/>
    <property type="molecule type" value="Genomic_DNA"/>
</dbReference>
<evidence type="ECO:0000256" key="8">
    <source>
        <dbReference type="ARBA" id="ARBA00023286"/>
    </source>
</evidence>
<sequence>MVTLNSVQAGLKIGSKAALNAVFSYSTVREAKIHSLKVAILFRLFQLVIIGYIIGWSIIYNKGYQEFDQVSSTVTTKVKGLGYTYTDDGDKEIRYLNGKLRIKTNTIDDYRVFDTADYVIPPSEYNSIFVMTNFVETRQSQDLCDEDYTKVDCLCEQDEDCMNHLSVNNAWNGIPTGRCIESSINSTFKVCEISTWCPVEREINNNQKNLIQNIQNFTIFIKNDVTFQLFNRKLRNILPNMTNDVISHCIYDSIKDPYCPIFLVGNILEEAEPDLSERIQMLSRGGVILVSINWDCNLDSDRLCFPKFKFSRFDLQFSQASAASGFNFRFSDKFEVNGTLYRILVKAYGLRFVINVSGKAGKFNFVPLLITIGAGLGLLSVATIVADFFLLYLTSKKNFYRELKELDSRNKVNLVASTSNMNKNPSFTDLTQD</sequence>
<dbReference type="GO" id="GO:0098794">
    <property type="term" value="C:postsynapse"/>
    <property type="evidence" value="ECO:0007669"/>
    <property type="project" value="GOC"/>
</dbReference>
<dbReference type="Proteomes" id="UP000663879">
    <property type="component" value="Unassembled WGS sequence"/>
</dbReference>
<dbReference type="PANTHER" id="PTHR10125">
    <property type="entry name" value="P2X PURINOCEPTOR"/>
    <property type="match status" value="1"/>
</dbReference>
<dbReference type="GO" id="GO:0005886">
    <property type="term" value="C:plasma membrane"/>
    <property type="evidence" value="ECO:0007669"/>
    <property type="project" value="InterPro"/>
</dbReference>
<dbReference type="OrthoDB" id="494673at2759"/>
<dbReference type="Gene3D" id="1.10.287.940">
    <property type="entry name" value="atp-gated p2x4 ion channel"/>
    <property type="match status" value="1"/>
</dbReference>
<dbReference type="Gene3D" id="2.60.490.10">
    <property type="entry name" value="atp-gated p2x4 ion channel domain"/>
    <property type="match status" value="1"/>
</dbReference>
<dbReference type="PANTHER" id="PTHR10125:SF31">
    <property type="entry name" value="P2X RECEPTOR E"/>
    <property type="match status" value="1"/>
</dbReference>
<keyword evidence="6" id="KW-0406">Ion transport</keyword>
<evidence type="ECO:0000256" key="10">
    <source>
        <dbReference type="SAM" id="Phobius"/>
    </source>
</evidence>
<dbReference type="GO" id="GO:0033198">
    <property type="term" value="P:response to ATP"/>
    <property type="evidence" value="ECO:0007669"/>
    <property type="project" value="InterPro"/>
</dbReference>
<evidence type="ECO:0000256" key="2">
    <source>
        <dbReference type="ARBA" id="ARBA00009848"/>
    </source>
</evidence>
<comment type="subcellular location">
    <subcellularLocation>
        <location evidence="1">Endomembrane system</location>
    </subcellularLocation>
</comment>
<proteinExistence type="inferred from homology"/>
<comment type="similarity">
    <text evidence="2">Belongs to the P2X receptor family.</text>
</comment>
<keyword evidence="5 10" id="KW-1133">Transmembrane helix</keyword>
<keyword evidence="9" id="KW-0407">Ion channel</keyword>
<accession>A0A814BLV7</accession>
<evidence type="ECO:0008006" key="13">
    <source>
        <dbReference type="Google" id="ProtNLM"/>
    </source>
</evidence>
<comment type="caution">
    <text evidence="11">The sequence shown here is derived from an EMBL/GenBank/DDBJ whole genome shotgun (WGS) entry which is preliminary data.</text>
</comment>
<evidence type="ECO:0000313" key="11">
    <source>
        <dbReference type="EMBL" id="CAF0928527.1"/>
    </source>
</evidence>
<dbReference type="InterPro" id="IPR027309">
    <property type="entry name" value="P2X_extracellular_dom_sf"/>
</dbReference>
<name>A0A814BLV7_9BILA</name>
<organism evidence="11 12">
    <name type="scientific">Brachionus calyciflorus</name>
    <dbReference type="NCBI Taxonomy" id="104777"/>
    <lineage>
        <taxon>Eukaryota</taxon>
        <taxon>Metazoa</taxon>
        <taxon>Spiralia</taxon>
        <taxon>Gnathifera</taxon>
        <taxon>Rotifera</taxon>
        <taxon>Eurotatoria</taxon>
        <taxon>Monogononta</taxon>
        <taxon>Pseudotrocha</taxon>
        <taxon>Ploima</taxon>
        <taxon>Brachionidae</taxon>
        <taxon>Brachionus</taxon>
    </lineage>
</organism>
<protein>
    <recommendedName>
        <fullName evidence="13">Purinergic receptor</fullName>
    </recommendedName>
</protein>
<keyword evidence="7 10" id="KW-0472">Membrane</keyword>